<evidence type="ECO:0000313" key="2">
    <source>
        <dbReference type="WBParaSite" id="SMUV_0000650701-mRNA-1"/>
    </source>
</evidence>
<accession>A0A0N5APD4</accession>
<dbReference type="AlphaFoldDB" id="A0A0N5APD4"/>
<organism evidence="1 2">
    <name type="scientific">Syphacia muris</name>
    <dbReference type="NCBI Taxonomy" id="451379"/>
    <lineage>
        <taxon>Eukaryota</taxon>
        <taxon>Metazoa</taxon>
        <taxon>Ecdysozoa</taxon>
        <taxon>Nematoda</taxon>
        <taxon>Chromadorea</taxon>
        <taxon>Rhabditida</taxon>
        <taxon>Spirurina</taxon>
        <taxon>Oxyuridomorpha</taxon>
        <taxon>Oxyuroidea</taxon>
        <taxon>Oxyuridae</taxon>
        <taxon>Syphacia</taxon>
    </lineage>
</organism>
<proteinExistence type="predicted"/>
<name>A0A0N5APD4_9BILA</name>
<dbReference type="GO" id="GO:0005615">
    <property type="term" value="C:extracellular space"/>
    <property type="evidence" value="ECO:0007669"/>
    <property type="project" value="TreeGrafter"/>
</dbReference>
<dbReference type="PANTHER" id="PTHR10974">
    <property type="entry name" value="FI08016P-RELATED"/>
    <property type="match status" value="1"/>
</dbReference>
<dbReference type="WBParaSite" id="SMUV_0000650701-mRNA-1">
    <property type="protein sequence ID" value="SMUV_0000650701-mRNA-1"/>
    <property type="gene ID" value="SMUV_0000650701"/>
</dbReference>
<protein>
    <submittedName>
        <fullName evidence="2">DUF229 domain-containing protein</fullName>
    </submittedName>
</protein>
<dbReference type="Pfam" id="PF02995">
    <property type="entry name" value="DUF229"/>
    <property type="match status" value="1"/>
</dbReference>
<dbReference type="SUPFAM" id="SSF53649">
    <property type="entry name" value="Alkaline phosphatase-like"/>
    <property type="match status" value="1"/>
</dbReference>
<dbReference type="Proteomes" id="UP000046393">
    <property type="component" value="Unplaced"/>
</dbReference>
<dbReference type="CDD" id="cd16021">
    <property type="entry name" value="ALP_like"/>
    <property type="match status" value="1"/>
</dbReference>
<dbReference type="FunFam" id="3.40.720.10:FF:000017">
    <property type="entry name" value="Predicted protein"/>
    <property type="match status" value="1"/>
</dbReference>
<keyword evidence="1" id="KW-1185">Reference proteome</keyword>
<dbReference type="Gene3D" id="3.40.720.10">
    <property type="entry name" value="Alkaline Phosphatase, subunit A"/>
    <property type="match status" value="1"/>
</dbReference>
<evidence type="ECO:0000313" key="1">
    <source>
        <dbReference type="Proteomes" id="UP000046393"/>
    </source>
</evidence>
<dbReference type="PANTHER" id="PTHR10974:SF1">
    <property type="entry name" value="FI08016P-RELATED"/>
    <property type="match status" value="1"/>
</dbReference>
<dbReference type="InterPro" id="IPR017850">
    <property type="entry name" value="Alkaline_phosphatase_core_sf"/>
</dbReference>
<dbReference type="InterPro" id="IPR004245">
    <property type="entry name" value="DUF229"/>
</dbReference>
<dbReference type="STRING" id="451379.A0A0N5APD4"/>
<reference evidence="2" key="1">
    <citation type="submission" date="2017-02" db="UniProtKB">
        <authorList>
            <consortium name="WormBaseParasite"/>
        </authorList>
    </citation>
    <scope>IDENTIFICATION</scope>
</reference>
<sequence>MEVFSLYNPKVILLNKKLNGGLGNSLAEKLDALNGMKQVCRIPQLDINGSEVIGFFKDPLPLNCEEKNEENWAYIDSNRRFMINKNAEREHGKVSCTASYFRRIDDDHLETDPPVKIESGDVIEAGDYFLAECKGLDDFAWSNLMWTVVPNTTRLEYLNKIEKPKDWSGLDVYFIGYDSLSQMSFRRKLPKTVKFIEEVLEGVVLNGYNIVGDGTPQAFIPILTGATELELPLTRKRYKDANYVDDVYPFVWKNFSDAGYITFYGEDAARIGTFTYRLKGFRSQPTDHYTRTFFQKAEQFFPSMKCFGSVPMHIEWFAYVRDFMQQYRKLAPRFLLAFHSLLSHDDINLVQVADDDTVAHLKQLYESGELNNSLVIVMADHGHRFAKFRSTQQGQLEERLPFFSLSLPKSFRETEAGRIAYNNLLTNKDRLSTPFDIHATLLDIIHWPGIEKLRKPNSLKNRSMSLFREIPTTRTCDSAGIEPHWCTCLNWESAMDTDEKRKISIMLAKRLVETFNNYTNEERALCAPLTLHALESSKRLVPDAGLLKYKSVKDYDGFVPDLSGQGKTVFAHYQLKFRTMPGNALYEATVQYDSFTNAVTIDMTSVSHVNKYGDLPHCVIDKNYFLAPFCVCRDKI</sequence>